<evidence type="ECO:0000256" key="1">
    <source>
        <dbReference type="ARBA" id="ARBA00004496"/>
    </source>
</evidence>
<evidence type="ECO:0000256" key="3">
    <source>
        <dbReference type="SAM" id="MobiDB-lite"/>
    </source>
</evidence>
<evidence type="ECO:0000259" key="4">
    <source>
        <dbReference type="SMART" id="SM01233"/>
    </source>
</evidence>
<dbReference type="EMBL" id="CAJHIT010000004">
    <property type="protein sequence ID" value="CAD6500792.1"/>
    <property type="molecule type" value="Genomic_DNA"/>
</dbReference>
<keyword evidence="2" id="KW-0963">Cytoplasm</keyword>
<dbReference type="Proteomes" id="UP000683417">
    <property type="component" value="Unassembled WGS sequence"/>
</dbReference>
<dbReference type="Pfam" id="PF09598">
    <property type="entry name" value="Stm1_N"/>
    <property type="match status" value="1"/>
</dbReference>
<evidence type="ECO:0000256" key="2">
    <source>
        <dbReference type="ARBA" id="ARBA00022490"/>
    </source>
</evidence>
<comment type="caution">
    <text evidence="5">The sequence shown here is derived from an EMBL/GenBank/DDBJ whole genome shotgun (WGS) entry which is preliminary data.</text>
</comment>
<dbReference type="GO" id="GO:0003723">
    <property type="term" value="F:RNA binding"/>
    <property type="evidence" value="ECO:0007669"/>
    <property type="project" value="InterPro"/>
</dbReference>
<dbReference type="InterPro" id="IPR019084">
    <property type="entry name" value="STM1-like_N"/>
</dbReference>
<dbReference type="InterPro" id="IPR006861">
    <property type="entry name" value="HABP4_PAIRBP1-bd"/>
</dbReference>
<evidence type="ECO:0000313" key="6">
    <source>
        <dbReference type="Proteomes" id="UP000683417"/>
    </source>
</evidence>
<feature type="region of interest" description="Disordered" evidence="3">
    <location>
        <begin position="283"/>
        <end position="402"/>
    </location>
</feature>
<feature type="non-terminal residue" evidence="5">
    <location>
        <position position="1"/>
    </location>
</feature>
<sequence>PFPALGFCFWEFAYSAPITCRNLLDNSQLAAPKILRPHLTLLQPTQKKSFSPGACVACFLTNQLQIVHSVERPSSEAFGKADKMSVVASKNLYELLGNTHDEDSDREPEPPVKVIDKTPARTTKRNAPAEAPSTKVPESTGGRGGSRAAQGNEGAFRDRNAGSAQNRAKPIDEVERQRNRGSGEGRGRGGRSEPRNFDRHSRGVGGDSEKQASHGWGANEGKAELADEQAGEALANAETKDAMASWGEAEAASGPANDAEPEENSISYAEYLIQQQEKKLALAAETPQLRKPNEGREQDKKWANAKPICRDEEEDLVPGSGGKAKRERERRQKQFLEIDQRFTEGSERGRGGGGPRGGRGRGGRGGRGDGPSRAGRGNGQGNPETNASINTNDTSAFPSLGS</sequence>
<feature type="compositionally biased region" description="Basic and acidic residues" evidence="3">
    <location>
        <begin position="169"/>
        <end position="212"/>
    </location>
</feature>
<dbReference type="AlphaFoldDB" id="A0A9W4D2K9"/>
<feature type="compositionally biased region" description="Basic and acidic residues" evidence="3">
    <location>
        <begin position="99"/>
        <end position="119"/>
    </location>
</feature>
<reference evidence="5" key="1">
    <citation type="submission" date="2020-10" db="EMBL/GenBank/DDBJ databases">
        <authorList>
            <person name="Muller C M."/>
        </authorList>
    </citation>
    <scope>NUCLEOTIDE SEQUENCE</scope>
    <source>
        <strain evidence="5">THUN-12</strain>
    </source>
</reference>
<dbReference type="SMART" id="SM01233">
    <property type="entry name" value="HABP4_PAI-RBP1"/>
    <property type="match status" value="1"/>
</dbReference>
<feature type="region of interest" description="Disordered" evidence="3">
    <location>
        <begin position="98"/>
        <end position="270"/>
    </location>
</feature>
<protein>
    <submittedName>
        <fullName evidence="5">BgTH12-06498</fullName>
    </submittedName>
</protein>
<name>A0A9W4D2K9_BLUGR</name>
<organism evidence="5 6">
    <name type="scientific">Blumeria graminis f. sp. triticale</name>
    <dbReference type="NCBI Taxonomy" id="1689686"/>
    <lineage>
        <taxon>Eukaryota</taxon>
        <taxon>Fungi</taxon>
        <taxon>Dikarya</taxon>
        <taxon>Ascomycota</taxon>
        <taxon>Pezizomycotina</taxon>
        <taxon>Leotiomycetes</taxon>
        <taxon>Erysiphales</taxon>
        <taxon>Erysiphaceae</taxon>
        <taxon>Blumeria</taxon>
    </lineage>
</organism>
<dbReference type="GO" id="GO:0005737">
    <property type="term" value="C:cytoplasm"/>
    <property type="evidence" value="ECO:0007669"/>
    <property type="project" value="UniProtKB-SubCell"/>
</dbReference>
<feature type="compositionally biased region" description="Polar residues" evidence="3">
    <location>
        <begin position="381"/>
        <end position="402"/>
    </location>
</feature>
<gene>
    <name evidence="5" type="ORF">BGTH12_LOCUS2150</name>
</gene>
<dbReference type="PANTHER" id="PTHR12299">
    <property type="entry name" value="HYALURONIC ACID-BINDING PROTEIN 4"/>
    <property type="match status" value="1"/>
</dbReference>
<proteinExistence type="predicted"/>
<evidence type="ECO:0000313" key="5">
    <source>
        <dbReference type="EMBL" id="CAD6500792.1"/>
    </source>
</evidence>
<dbReference type="PANTHER" id="PTHR12299:SF17">
    <property type="entry name" value="AT19571P-RELATED"/>
    <property type="match status" value="1"/>
</dbReference>
<dbReference type="InterPro" id="IPR039764">
    <property type="entry name" value="HABP4/SERBP1-like"/>
</dbReference>
<comment type="subcellular location">
    <subcellularLocation>
        <location evidence="1">Cytoplasm</location>
    </subcellularLocation>
</comment>
<feature type="compositionally biased region" description="Basic and acidic residues" evidence="3">
    <location>
        <begin position="324"/>
        <end position="350"/>
    </location>
</feature>
<accession>A0A9W4D2K9</accession>
<feature type="compositionally biased region" description="Basic and acidic residues" evidence="3">
    <location>
        <begin position="291"/>
        <end position="302"/>
    </location>
</feature>
<feature type="domain" description="Hyaluronan/mRNA-binding protein" evidence="4">
    <location>
        <begin position="193"/>
        <end position="295"/>
    </location>
</feature>
<dbReference type="GO" id="GO:0005634">
    <property type="term" value="C:nucleus"/>
    <property type="evidence" value="ECO:0007669"/>
    <property type="project" value="TreeGrafter"/>
</dbReference>